<evidence type="ECO:0000313" key="2">
    <source>
        <dbReference type="EMBL" id="CAD9953971.1"/>
    </source>
</evidence>
<protein>
    <submittedName>
        <fullName evidence="2">Uncharacterized protein</fullName>
    </submittedName>
</protein>
<sequence length="210" mass="23464">MPPLTTRPTRRAWLLLFFVSIASTGAFHAGLSFTPRPTRSILTLSSSSSTDGNNKSRRSVLQSWTQTLLVTAVATTTTTVVRPTTALAKAPKLTQEQAFDALRQQLYDREGSVAQLQLAIEHQDYTALLDMTKEMDQTLRKQVVGSCKYYVQANAADQAQQLSNNVTFDLIGMNKSARPNQRDLAQAQRYLQELTQDLEQMLALEPKEQE</sequence>
<feature type="signal peptide" evidence="1">
    <location>
        <begin position="1"/>
        <end position="26"/>
    </location>
</feature>
<dbReference type="EMBL" id="HBHT01009954">
    <property type="protein sequence ID" value="CAD9953971.1"/>
    <property type="molecule type" value="Transcribed_RNA"/>
</dbReference>
<gene>
    <name evidence="2" type="ORF">APAL1065_LOCUS6649</name>
</gene>
<organism evidence="2">
    <name type="scientific">Entomoneis paludosa</name>
    <dbReference type="NCBI Taxonomy" id="265537"/>
    <lineage>
        <taxon>Eukaryota</taxon>
        <taxon>Sar</taxon>
        <taxon>Stramenopiles</taxon>
        <taxon>Ochrophyta</taxon>
        <taxon>Bacillariophyta</taxon>
        <taxon>Bacillariophyceae</taxon>
        <taxon>Bacillariophycidae</taxon>
        <taxon>Entomoneidaceae</taxon>
        <taxon>Entomoneis</taxon>
    </lineage>
</organism>
<name>A0A7S2VE51_9STRA</name>
<reference evidence="2" key="1">
    <citation type="submission" date="2021-01" db="EMBL/GenBank/DDBJ databases">
        <authorList>
            <person name="Corre E."/>
            <person name="Pelletier E."/>
            <person name="Niang G."/>
            <person name="Scheremetjew M."/>
            <person name="Finn R."/>
            <person name="Kale V."/>
            <person name="Holt S."/>
            <person name="Cochrane G."/>
            <person name="Meng A."/>
            <person name="Brown T."/>
            <person name="Cohen L."/>
        </authorList>
    </citation>
    <scope>NUCLEOTIDE SEQUENCE</scope>
    <source>
        <strain evidence="2">CCMP125</strain>
    </source>
</reference>
<feature type="chain" id="PRO_5031335800" evidence="1">
    <location>
        <begin position="27"/>
        <end position="210"/>
    </location>
</feature>
<accession>A0A7S2VE51</accession>
<keyword evidence="1" id="KW-0732">Signal</keyword>
<dbReference type="AlphaFoldDB" id="A0A7S2VE51"/>
<proteinExistence type="predicted"/>
<evidence type="ECO:0000256" key="1">
    <source>
        <dbReference type="SAM" id="SignalP"/>
    </source>
</evidence>